<sequence>MDQSDINMLAAFIESEEAALAEERQGDFYPSYHYQLAALAPRAGNGLPQDMLQRFYFHWLRVGDWKVAGLPQRDFPILVAAYQELTKLPVGYDTRQPGLSLPHLFCFGFNEHGELPSGVVTNAADLKQRTRLVEHCRKYQSFQAQREKVDKFLPYRPFARTILETARFLQHDIKGMGRILYWGMALIALLDEDTRIQMTNDLIARNWPEDRERGHVLSLLHHTAEATRPHCAADAEFDVLCEHLAQLHDTRIMTGDAVQLAQREGWHVDNIRDWNASITLYHGGEYSSEPGHPRIRLDLNSWPDTPWSINLSVGNGSYVAYRDEPTSNDFQLPPIIGATLDHFPEWVKQINARLGINLVPGTGSAASAYKNRTLARQLDAWMRGK</sequence>
<dbReference type="Proteomes" id="UP000596095">
    <property type="component" value="Chromosome"/>
</dbReference>
<reference evidence="1 2" key="1">
    <citation type="submission" date="2021-01" db="EMBL/GenBank/DDBJ databases">
        <title>Genome Characterization of a novel Stenotrophomonas isolate with high keratinase activity.</title>
        <authorList>
            <person name="Cao Z.-J."/>
        </authorList>
    </citation>
    <scope>NUCLEOTIDE SEQUENCE [LARGE SCALE GENOMIC DNA]</scope>
    <source>
        <strain evidence="1 2">DHHJ</strain>
    </source>
</reference>
<accession>A0ABD7C8V0</accession>
<dbReference type="AlphaFoldDB" id="A0ABD7C8V0"/>
<organism evidence="1 2">
    <name type="scientific">Stenotrophomonas maltophilia</name>
    <name type="common">Pseudomonas maltophilia</name>
    <name type="synonym">Xanthomonas maltophilia</name>
    <dbReference type="NCBI Taxonomy" id="40324"/>
    <lineage>
        <taxon>Bacteria</taxon>
        <taxon>Pseudomonadati</taxon>
        <taxon>Pseudomonadota</taxon>
        <taxon>Gammaproteobacteria</taxon>
        <taxon>Lysobacterales</taxon>
        <taxon>Lysobacteraceae</taxon>
        <taxon>Stenotrophomonas</taxon>
        <taxon>Stenotrophomonas maltophilia group</taxon>
    </lineage>
</organism>
<evidence type="ECO:0008006" key="3">
    <source>
        <dbReference type="Google" id="ProtNLM"/>
    </source>
</evidence>
<dbReference type="RefSeq" id="WP_107432699.1">
    <property type="nucleotide sequence ID" value="NZ_CP040439.1"/>
</dbReference>
<evidence type="ECO:0000313" key="1">
    <source>
        <dbReference type="EMBL" id="QQQ44244.1"/>
    </source>
</evidence>
<proteinExistence type="predicted"/>
<name>A0ABD7C8V0_STEMA</name>
<dbReference type="EMBL" id="CP067993">
    <property type="protein sequence ID" value="QQQ44244.1"/>
    <property type="molecule type" value="Genomic_DNA"/>
</dbReference>
<evidence type="ECO:0000313" key="2">
    <source>
        <dbReference type="Proteomes" id="UP000596095"/>
    </source>
</evidence>
<gene>
    <name evidence="1" type="ORF">JJL50_09555</name>
</gene>
<protein>
    <recommendedName>
        <fullName evidence="3">DUF3396 domain-containing protein</fullName>
    </recommendedName>
</protein>